<dbReference type="Pfam" id="PF19872">
    <property type="entry name" value="DUF6345"/>
    <property type="match status" value="1"/>
</dbReference>
<sequence>MQRKLTIVLALSGLVTAGAAGVATADDTELPVYGVRSSGLDPEQAQRLQRVFGLKDVQRSDAGVVSFADEQRYQYLPTVDKGQGERDEDGNETRQTGIDLDAVKRIRTIPADEAAKRAEEGLRAAGVLPANASPTAQYTTFELADANGRTSVTANLDTSVSYTFQLDGIPLEGEGANIRVSFDAEGVTAVSHAASTYDKIGSVKVNDLAYGTKLCQKYLGAGVKAAADYVYVAPALEDKADKLEPSFRCTGRTDDGGAPQAITLPAAVGAELPQPGPVQGPRPDAAPQFQAQAAGTQVGSEGTGNCSGLPNTAANIGTFNSEAATHGIPRHFSWLDHNAWESDFKDPVFPGGQDTYWADDVDLTYWQGHGSGTGFYFTGCSSHNDTKLANTEARWGNNDVEWMSLFTCLILENTTGGQSWAQRWGQAFRGLHQINSFTTISYNSANHGGKFGHYMWRSPFLWWNQPMKVRDAWAQASIDTQPASVRWATMGPVTTSGALGNFNDYFWGKGSVGPDYTSFGGYWRISGSS</sequence>
<feature type="compositionally biased region" description="Low complexity" evidence="1">
    <location>
        <begin position="285"/>
        <end position="294"/>
    </location>
</feature>
<dbReference type="AlphaFoldDB" id="A0A1G8C7S9"/>
<feature type="signal peptide" evidence="2">
    <location>
        <begin position="1"/>
        <end position="25"/>
    </location>
</feature>
<dbReference type="OrthoDB" id="3652569at2"/>
<evidence type="ECO:0000313" key="4">
    <source>
        <dbReference type="Proteomes" id="UP000199623"/>
    </source>
</evidence>
<dbReference type="InterPro" id="IPR045926">
    <property type="entry name" value="DUF6345"/>
</dbReference>
<dbReference type="RefSeq" id="WP_090059294.1">
    <property type="nucleotide sequence ID" value="NZ_FNCC01000021.1"/>
</dbReference>
<feature type="compositionally biased region" description="Polar residues" evidence="1">
    <location>
        <begin position="295"/>
        <end position="305"/>
    </location>
</feature>
<dbReference type="EMBL" id="FNCC01000021">
    <property type="protein sequence ID" value="SDH41587.1"/>
    <property type="molecule type" value="Genomic_DNA"/>
</dbReference>
<proteinExistence type="predicted"/>
<feature type="region of interest" description="Disordered" evidence="1">
    <location>
        <begin position="271"/>
        <end position="305"/>
    </location>
</feature>
<evidence type="ECO:0000256" key="2">
    <source>
        <dbReference type="SAM" id="SignalP"/>
    </source>
</evidence>
<protein>
    <submittedName>
        <fullName evidence="3">Uncharacterized protein</fullName>
    </submittedName>
</protein>
<dbReference type="Proteomes" id="UP000199623">
    <property type="component" value="Unassembled WGS sequence"/>
</dbReference>
<evidence type="ECO:0000256" key="1">
    <source>
        <dbReference type="SAM" id="MobiDB-lite"/>
    </source>
</evidence>
<name>A0A1G8C7S9_9PSEU</name>
<evidence type="ECO:0000313" key="3">
    <source>
        <dbReference type="EMBL" id="SDH41587.1"/>
    </source>
</evidence>
<organism evidence="3 4">
    <name type="scientific">Lentzea fradiae</name>
    <dbReference type="NCBI Taxonomy" id="200378"/>
    <lineage>
        <taxon>Bacteria</taxon>
        <taxon>Bacillati</taxon>
        <taxon>Actinomycetota</taxon>
        <taxon>Actinomycetes</taxon>
        <taxon>Pseudonocardiales</taxon>
        <taxon>Pseudonocardiaceae</taxon>
        <taxon>Lentzea</taxon>
    </lineage>
</organism>
<keyword evidence="2" id="KW-0732">Signal</keyword>
<accession>A0A1G8C7S9</accession>
<feature type="chain" id="PRO_5011569060" evidence="2">
    <location>
        <begin position="26"/>
        <end position="529"/>
    </location>
</feature>
<gene>
    <name evidence="3" type="ORF">SAMN05216553_12158</name>
</gene>
<reference evidence="4" key="1">
    <citation type="submission" date="2016-10" db="EMBL/GenBank/DDBJ databases">
        <authorList>
            <person name="Varghese N."/>
            <person name="Submissions S."/>
        </authorList>
    </citation>
    <scope>NUCLEOTIDE SEQUENCE [LARGE SCALE GENOMIC DNA]</scope>
    <source>
        <strain evidence="4">CGMCC 4.3506</strain>
    </source>
</reference>
<keyword evidence="4" id="KW-1185">Reference proteome</keyword>